<name>A0ABT9P8G3_9ACTN</name>
<feature type="transmembrane region" description="Helical" evidence="1">
    <location>
        <begin position="37"/>
        <end position="62"/>
    </location>
</feature>
<evidence type="ECO:0000313" key="2">
    <source>
        <dbReference type="EMBL" id="MDP9828752.1"/>
    </source>
</evidence>
<proteinExistence type="predicted"/>
<evidence type="ECO:0000256" key="1">
    <source>
        <dbReference type="SAM" id="Phobius"/>
    </source>
</evidence>
<keyword evidence="1" id="KW-1133">Transmembrane helix</keyword>
<keyword evidence="1" id="KW-0472">Membrane</keyword>
<feature type="transmembrane region" description="Helical" evidence="1">
    <location>
        <begin position="89"/>
        <end position="107"/>
    </location>
</feature>
<feature type="transmembrane region" description="Helical" evidence="1">
    <location>
        <begin position="113"/>
        <end position="132"/>
    </location>
</feature>
<accession>A0ABT9P8G3</accession>
<sequence length="147" mass="15996">MERNAADDLTIIAEARAAVAERYITPWWYHPVLGVMIAVYVTAFALGGTVVKLVAAAVFVLAATRLASTYRRITGVWINGLEAGRASRWSKLVGLVMAVDLAGSWGLHFTTGLVWPVLVLQPFAVVAVVLMGRRFDEAVREQLRSGV</sequence>
<keyword evidence="3" id="KW-1185">Reference proteome</keyword>
<comment type="caution">
    <text evidence="2">The sequence shown here is derived from an EMBL/GenBank/DDBJ whole genome shotgun (WGS) entry which is preliminary data.</text>
</comment>
<reference evidence="2 3" key="1">
    <citation type="submission" date="2023-07" db="EMBL/GenBank/DDBJ databases">
        <title>Sequencing the genomes of 1000 actinobacteria strains.</title>
        <authorList>
            <person name="Klenk H.-P."/>
        </authorList>
    </citation>
    <scope>NUCLEOTIDE SEQUENCE [LARGE SCALE GENOMIC DNA]</scope>
    <source>
        <strain evidence="2 3">DSM 44388</strain>
    </source>
</reference>
<evidence type="ECO:0000313" key="3">
    <source>
        <dbReference type="Proteomes" id="UP001235712"/>
    </source>
</evidence>
<dbReference type="RefSeq" id="WP_307246254.1">
    <property type="nucleotide sequence ID" value="NZ_JAUSQZ010000001.1"/>
</dbReference>
<organism evidence="2 3">
    <name type="scientific">Kineosporia succinea</name>
    <dbReference type="NCBI Taxonomy" id="84632"/>
    <lineage>
        <taxon>Bacteria</taxon>
        <taxon>Bacillati</taxon>
        <taxon>Actinomycetota</taxon>
        <taxon>Actinomycetes</taxon>
        <taxon>Kineosporiales</taxon>
        <taxon>Kineosporiaceae</taxon>
        <taxon>Kineosporia</taxon>
    </lineage>
</organism>
<dbReference type="Proteomes" id="UP001235712">
    <property type="component" value="Unassembled WGS sequence"/>
</dbReference>
<protein>
    <submittedName>
        <fullName evidence="2">Ion transporter superfamily protein YfcC</fullName>
    </submittedName>
</protein>
<keyword evidence="1" id="KW-0812">Transmembrane</keyword>
<dbReference type="EMBL" id="JAUSQZ010000001">
    <property type="protein sequence ID" value="MDP9828752.1"/>
    <property type="molecule type" value="Genomic_DNA"/>
</dbReference>
<gene>
    <name evidence="2" type="ORF">J2S57_004501</name>
</gene>